<dbReference type="FunFam" id="2.40.10.10:FF:000068">
    <property type="entry name" value="transmembrane protease serine 2"/>
    <property type="match status" value="1"/>
</dbReference>
<evidence type="ECO:0000256" key="4">
    <source>
        <dbReference type="ARBA" id="ARBA00023157"/>
    </source>
</evidence>
<dbReference type="InterPro" id="IPR043504">
    <property type="entry name" value="Peptidase_S1_PA_chymotrypsin"/>
</dbReference>
<evidence type="ECO:0000313" key="8">
    <source>
        <dbReference type="RefSeq" id="XP_024893966.1"/>
    </source>
</evidence>
<gene>
    <name evidence="8" type="primary">LOC112468834</name>
</gene>
<dbReference type="GeneID" id="112468834"/>
<feature type="chain" id="PRO_5026983152" evidence="5">
    <location>
        <begin position="16"/>
        <end position="242"/>
    </location>
</feature>
<dbReference type="GO" id="GO:0006508">
    <property type="term" value="P:proteolysis"/>
    <property type="evidence" value="ECO:0007669"/>
    <property type="project" value="UniProtKB-KW"/>
</dbReference>
<feature type="signal peptide" evidence="5">
    <location>
        <begin position="1"/>
        <end position="15"/>
    </location>
</feature>
<name>A0A6J1RN04_9HYME</name>
<reference evidence="8" key="1">
    <citation type="submission" date="2025-08" db="UniProtKB">
        <authorList>
            <consortium name="RefSeq"/>
        </authorList>
    </citation>
    <scope>IDENTIFICATION</scope>
    <source>
        <tissue evidence="8">Whole body</tissue>
    </source>
</reference>
<evidence type="ECO:0000256" key="5">
    <source>
        <dbReference type="SAM" id="SignalP"/>
    </source>
</evidence>
<keyword evidence="3" id="KW-0720">Serine protease</keyword>
<dbReference type="InterPro" id="IPR050430">
    <property type="entry name" value="Peptidase_S1"/>
</dbReference>
<dbReference type="PANTHER" id="PTHR24276">
    <property type="entry name" value="POLYSERASE-RELATED"/>
    <property type="match status" value="1"/>
</dbReference>
<dbReference type="GO" id="GO:0004252">
    <property type="term" value="F:serine-type endopeptidase activity"/>
    <property type="evidence" value="ECO:0007669"/>
    <property type="project" value="InterPro"/>
</dbReference>
<keyword evidence="7" id="KW-1185">Reference proteome</keyword>
<protein>
    <submittedName>
        <fullName evidence="8">Chymotrypsin-1-like</fullName>
    </submittedName>
</protein>
<dbReference type="OrthoDB" id="7552490at2759"/>
<evidence type="ECO:0000313" key="7">
    <source>
        <dbReference type="Proteomes" id="UP000504618"/>
    </source>
</evidence>
<dbReference type="SUPFAM" id="SSF50494">
    <property type="entry name" value="Trypsin-like serine proteases"/>
    <property type="match status" value="1"/>
</dbReference>
<dbReference type="SMART" id="SM00020">
    <property type="entry name" value="Tryp_SPc"/>
    <property type="match status" value="1"/>
</dbReference>
<dbReference type="AlphaFoldDB" id="A0A6J1RN04"/>
<dbReference type="PANTHER" id="PTHR24276:SF96">
    <property type="entry name" value="PEPTIDASE S1 DOMAIN-CONTAINING PROTEIN"/>
    <property type="match status" value="1"/>
</dbReference>
<proteinExistence type="predicted"/>
<evidence type="ECO:0000256" key="2">
    <source>
        <dbReference type="ARBA" id="ARBA00022801"/>
    </source>
</evidence>
<dbReference type="Proteomes" id="UP000504618">
    <property type="component" value="Unplaced"/>
</dbReference>
<dbReference type="Pfam" id="PF00089">
    <property type="entry name" value="Trypsin"/>
    <property type="match status" value="1"/>
</dbReference>
<evidence type="ECO:0000256" key="1">
    <source>
        <dbReference type="ARBA" id="ARBA00022670"/>
    </source>
</evidence>
<dbReference type="RefSeq" id="XP_024893966.1">
    <property type="nucleotide sequence ID" value="XM_025038198.1"/>
</dbReference>
<organism evidence="7 8">
    <name type="scientific">Temnothorax curvispinosus</name>
    <dbReference type="NCBI Taxonomy" id="300111"/>
    <lineage>
        <taxon>Eukaryota</taxon>
        <taxon>Metazoa</taxon>
        <taxon>Ecdysozoa</taxon>
        <taxon>Arthropoda</taxon>
        <taxon>Hexapoda</taxon>
        <taxon>Insecta</taxon>
        <taxon>Pterygota</taxon>
        <taxon>Neoptera</taxon>
        <taxon>Endopterygota</taxon>
        <taxon>Hymenoptera</taxon>
        <taxon>Apocrita</taxon>
        <taxon>Aculeata</taxon>
        <taxon>Formicoidea</taxon>
        <taxon>Formicidae</taxon>
        <taxon>Myrmicinae</taxon>
        <taxon>Temnothorax</taxon>
    </lineage>
</organism>
<dbReference type="InterPro" id="IPR001254">
    <property type="entry name" value="Trypsin_dom"/>
</dbReference>
<keyword evidence="4" id="KW-1015">Disulfide bond</keyword>
<dbReference type="CDD" id="cd00190">
    <property type="entry name" value="Tryp_SPc"/>
    <property type="match status" value="1"/>
</dbReference>
<dbReference type="Gene3D" id="2.40.10.10">
    <property type="entry name" value="Trypsin-like serine proteases"/>
    <property type="match status" value="2"/>
</dbReference>
<keyword evidence="2" id="KW-0378">Hydrolase</keyword>
<keyword evidence="1" id="KW-0645">Protease</keyword>
<accession>A0A6J1RN04</accession>
<evidence type="ECO:0000256" key="3">
    <source>
        <dbReference type="ARBA" id="ARBA00022825"/>
    </source>
</evidence>
<dbReference type="PROSITE" id="PS50240">
    <property type="entry name" value="TRYPSIN_DOM"/>
    <property type="match status" value="1"/>
</dbReference>
<keyword evidence="5" id="KW-0732">Signal</keyword>
<feature type="domain" description="Peptidase S1" evidence="6">
    <location>
        <begin position="10"/>
        <end position="241"/>
    </location>
</feature>
<dbReference type="InterPro" id="IPR009003">
    <property type="entry name" value="Peptidase_S1_PA"/>
</dbReference>
<evidence type="ECO:0000259" key="6">
    <source>
        <dbReference type="PROSITE" id="PS50240"/>
    </source>
</evidence>
<sequence length="242" mass="27375">MRALACLVFIALAYAVQDASVGKFPYQVSLRYDDKHDCGGSIINKRNILTAASCVDRFKNLDKLDKLKAHVGTNFLNESGDVYDIESVSIHEDYDIIRWYYIALVHLKTPIYYNELVQPINLMTSDENLKDKSCTLTGWGSKNADVYYGEKLSNNLQEIELSVYPQENCERLWDAENTQICTWTRKGAQACNGNHYDTGSPLVANGFQIGIVSYFFPCAMGLPNVHTRVSSFLTWIMANLKN</sequence>